<evidence type="ECO:0000256" key="1">
    <source>
        <dbReference type="SAM" id="MobiDB-lite"/>
    </source>
</evidence>
<protein>
    <submittedName>
        <fullName evidence="2">Uncharacterized protein</fullName>
    </submittedName>
</protein>
<feature type="region of interest" description="Disordered" evidence="1">
    <location>
        <begin position="132"/>
        <end position="165"/>
    </location>
</feature>
<accession>A0A131Y9V3</accession>
<organism evidence="2">
    <name type="scientific">Ixodes ricinus</name>
    <name type="common">Common tick</name>
    <name type="synonym">Acarus ricinus</name>
    <dbReference type="NCBI Taxonomy" id="34613"/>
    <lineage>
        <taxon>Eukaryota</taxon>
        <taxon>Metazoa</taxon>
        <taxon>Ecdysozoa</taxon>
        <taxon>Arthropoda</taxon>
        <taxon>Chelicerata</taxon>
        <taxon>Arachnida</taxon>
        <taxon>Acari</taxon>
        <taxon>Parasitiformes</taxon>
        <taxon>Ixodida</taxon>
        <taxon>Ixodoidea</taxon>
        <taxon>Ixodidae</taxon>
        <taxon>Ixodinae</taxon>
        <taxon>Ixodes</taxon>
    </lineage>
</organism>
<name>A0A131Y9V3_IXORI</name>
<dbReference type="EMBL" id="GEFM01001045">
    <property type="protein sequence ID" value="JAP74751.1"/>
    <property type="molecule type" value="mRNA"/>
</dbReference>
<reference evidence="2" key="1">
    <citation type="submission" date="2016-02" db="EMBL/GenBank/DDBJ databases">
        <title>RNAseq analyses of the midgut from blood- or serum-fed Ixodes ricinus ticks.</title>
        <authorList>
            <person name="Perner J."/>
            <person name="Provaznik J."/>
            <person name="Schrenkova J."/>
            <person name="Urbanova V."/>
            <person name="Ribeiro J.M."/>
            <person name="Kopacek P."/>
        </authorList>
    </citation>
    <scope>NUCLEOTIDE SEQUENCE</scope>
    <source>
        <tissue evidence="2">Gut</tissue>
    </source>
</reference>
<sequence>VNGDAEVPAKKSTGRRLFMASYRPHPQDTPPVNAEGAAGDNSKIGSTKGNGAGNLVDGRAAVVRRSPVHFQHPKGSNEPWTSASPSGDQAAQESQILPPPPPPARAQHADTFQNDADDGAYSYCISSGDSLNGDIEENPGSVRHQAGDVNPWDAEADGNGSLDPPLRIASYESMRNGWNAADDSARTGLGRTQIVLNMKLGTGDLRDKELKESICRLLQAEANFLELRTELLRKELNSNMADNKTSVRAAFGD</sequence>
<proteinExistence type="evidence at transcript level"/>
<feature type="non-terminal residue" evidence="2">
    <location>
        <position position="1"/>
    </location>
</feature>
<feature type="non-terminal residue" evidence="2">
    <location>
        <position position="253"/>
    </location>
</feature>
<feature type="region of interest" description="Disordered" evidence="1">
    <location>
        <begin position="1"/>
        <end position="119"/>
    </location>
</feature>
<evidence type="ECO:0000313" key="2">
    <source>
        <dbReference type="EMBL" id="JAP74751.1"/>
    </source>
</evidence>
<feature type="compositionally biased region" description="Polar residues" evidence="1">
    <location>
        <begin position="78"/>
        <end position="95"/>
    </location>
</feature>
<dbReference type="AlphaFoldDB" id="A0A131Y9V3"/>